<feature type="region of interest" description="Disordered" evidence="1">
    <location>
        <begin position="226"/>
        <end position="272"/>
    </location>
</feature>
<evidence type="ECO:0008006" key="4">
    <source>
        <dbReference type="Google" id="ProtNLM"/>
    </source>
</evidence>
<gene>
    <name evidence="2" type="ORF">SCHPADRAFT_961121</name>
</gene>
<dbReference type="InParanoid" id="A0A0H2RVX0"/>
<dbReference type="OrthoDB" id="5572844at2759"/>
<dbReference type="Proteomes" id="UP000053477">
    <property type="component" value="Unassembled WGS sequence"/>
</dbReference>
<name>A0A0H2RVX0_9AGAM</name>
<sequence length="272" mass="30451">MGLRIRSTQDAHIVFHAVARGLFPMTRKRLDDEGRRAIRSGNIYVWEEADSQEVAKYGGIERWTDGRRWSPSRVQGEFLLYHQRDSEEKGRSKEQENNQLIKQTYAVFVDRFNGRRKWHLTAYHTPSTLAQLRTVDDFPQLSGVIPPDGIYTSRRASKSRSIPVSGSSGARGDIFPGNMNMPFCPAISGNYDSVKLPNDQQHGAHPPFPLSLKLPGEISDAHLLTRSPRDGINTPSSQAILDSAKSLSIPPSPRSSREFSEGGGIRILEDLK</sequence>
<dbReference type="InterPro" id="IPR018608">
    <property type="entry name" value="Gti1/Pac2"/>
</dbReference>
<protein>
    <recommendedName>
        <fullName evidence="4">cAMP-independent regulatory protein pac2</fullName>
    </recommendedName>
</protein>
<proteinExistence type="predicted"/>
<dbReference type="PANTHER" id="PTHR28027">
    <property type="entry name" value="TRANSCRIPTIONAL REGULATOR MIT1"/>
    <property type="match status" value="1"/>
</dbReference>
<reference evidence="2 3" key="1">
    <citation type="submission" date="2015-04" db="EMBL/GenBank/DDBJ databases">
        <title>Complete genome sequence of Schizopora paradoxa KUC8140, a cosmopolitan wood degrader in East Asia.</title>
        <authorList>
            <consortium name="DOE Joint Genome Institute"/>
            <person name="Min B."/>
            <person name="Park H."/>
            <person name="Jang Y."/>
            <person name="Kim J.-J."/>
            <person name="Kim K.H."/>
            <person name="Pangilinan J."/>
            <person name="Lipzen A."/>
            <person name="Riley R."/>
            <person name="Grigoriev I.V."/>
            <person name="Spatafora J.W."/>
            <person name="Choi I.-G."/>
        </authorList>
    </citation>
    <scope>NUCLEOTIDE SEQUENCE [LARGE SCALE GENOMIC DNA]</scope>
    <source>
        <strain evidence="2 3">KUC8140</strain>
    </source>
</reference>
<organism evidence="2 3">
    <name type="scientific">Schizopora paradoxa</name>
    <dbReference type="NCBI Taxonomy" id="27342"/>
    <lineage>
        <taxon>Eukaryota</taxon>
        <taxon>Fungi</taxon>
        <taxon>Dikarya</taxon>
        <taxon>Basidiomycota</taxon>
        <taxon>Agaricomycotina</taxon>
        <taxon>Agaricomycetes</taxon>
        <taxon>Hymenochaetales</taxon>
        <taxon>Schizoporaceae</taxon>
        <taxon>Schizopora</taxon>
    </lineage>
</organism>
<evidence type="ECO:0000256" key="1">
    <source>
        <dbReference type="SAM" id="MobiDB-lite"/>
    </source>
</evidence>
<dbReference type="GO" id="GO:0003677">
    <property type="term" value="F:DNA binding"/>
    <property type="evidence" value="ECO:0007669"/>
    <property type="project" value="TreeGrafter"/>
</dbReference>
<dbReference type="Pfam" id="PF09729">
    <property type="entry name" value="Gti1_Pac2"/>
    <property type="match status" value="1"/>
</dbReference>
<evidence type="ECO:0000313" key="3">
    <source>
        <dbReference type="Proteomes" id="UP000053477"/>
    </source>
</evidence>
<keyword evidence="3" id="KW-1185">Reference proteome</keyword>
<dbReference type="STRING" id="27342.A0A0H2RVX0"/>
<dbReference type="AlphaFoldDB" id="A0A0H2RVX0"/>
<evidence type="ECO:0000313" key="2">
    <source>
        <dbReference type="EMBL" id="KLO16200.1"/>
    </source>
</evidence>
<dbReference type="PANTHER" id="PTHR28027:SF2">
    <property type="entry name" value="TRANSCRIPTIONAL REGULATOR MIT1"/>
    <property type="match status" value="1"/>
</dbReference>
<accession>A0A0H2RVX0</accession>
<dbReference type="EMBL" id="KQ085919">
    <property type="protein sequence ID" value="KLO16200.1"/>
    <property type="molecule type" value="Genomic_DNA"/>
</dbReference>